<name>A0A8S5V4I5_9CAUD</name>
<dbReference type="EMBL" id="BK016194">
    <property type="protein sequence ID" value="DAG01527.1"/>
    <property type="molecule type" value="Genomic_DNA"/>
</dbReference>
<proteinExistence type="predicted"/>
<accession>A0A8S5V4I5</accession>
<reference evidence="1" key="1">
    <citation type="journal article" date="2021" name="Proc. Natl. Acad. Sci. U.S.A.">
        <title>A Catalog of Tens of Thousands of Viruses from Human Metagenomes Reveals Hidden Associations with Chronic Diseases.</title>
        <authorList>
            <person name="Tisza M.J."/>
            <person name="Buck C.B."/>
        </authorList>
    </citation>
    <scope>NUCLEOTIDE SEQUENCE</scope>
    <source>
        <strain evidence="1">CtNHg2</strain>
    </source>
</reference>
<evidence type="ECO:0000313" key="1">
    <source>
        <dbReference type="EMBL" id="DAG01527.1"/>
    </source>
</evidence>
<organism evidence="1">
    <name type="scientific">Siphoviridae sp. ctNHg2</name>
    <dbReference type="NCBI Taxonomy" id="2825467"/>
    <lineage>
        <taxon>Viruses</taxon>
        <taxon>Duplodnaviria</taxon>
        <taxon>Heunggongvirae</taxon>
        <taxon>Uroviricota</taxon>
        <taxon>Caudoviricetes</taxon>
    </lineage>
</organism>
<protein>
    <submittedName>
        <fullName evidence="1">Uncharacterized protein</fullName>
    </submittedName>
</protein>
<sequence length="98" mass="10790">MYQRSFINFRAPDIDQPFFPPSGMIPFAMASFRIFIASSCVLESNQSASFSALVIPKTEQAPSDHWSKIGVLLYTIFSGKSASPVYSSITVAYPGICR</sequence>